<keyword evidence="1" id="KW-0808">Transferase</keyword>
<dbReference type="PROSITE" id="PS51873">
    <property type="entry name" value="TRIAD"/>
    <property type="match status" value="1"/>
</dbReference>
<dbReference type="InterPro" id="IPR044066">
    <property type="entry name" value="TRIAD_supradom"/>
</dbReference>
<dbReference type="Proteomes" id="UP000234585">
    <property type="component" value="Unassembled WGS sequence"/>
</dbReference>
<keyword evidence="2" id="KW-0479">Metal-binding</keyword>
<organism evidence="11 12">
    <name type="scientific">Aspergillus candidus</name>
    <dbReference type="NCBI Taxonomy" id="41067"/>
    <lineage>
        <taxon>Eukaryota</taxon>
        <taxon>Fungi</taxon>
        <taxon>Dikarya</taxon>
        <taxon>Ascomycota</taxon>
        <taxon>Pezizomycotina</taxon>
        <taxon>Eurotiomycetes</taxon>
        <taxon>Eurotiomycetidae</taxon>
        <taxon>Eurotiales</taxon>
        <taxon>Aspergillaceae</taxon>
        <taxon>Aspergillus</taxon>
        <taxon>Aspergillus subgen. Circumdati</taxon>
    </lineage>
</organism>
<proteinExistence type="predicted"/>
<dbReference type="Gene3D" id="3.30.40.10">
    <property type="entry name" value="Zinc/RING finger domain, C3HC4 (zinc finger)"/>
    <property type="match status" value="1"/>
</dbReference>
<gene>
    <name evidence="11" type="ORF">BDW47DRAFT_134996</name>
</gene>
<dbReference type="GO" id="GO:0008270">
    <property type="term" value="F:zinc ion binding"/>
    <property type="evidence" value="ECO:0007669"/>
    <property type="project" value="UniProtKB-KW"/>
</dbReference>
<evidence type="ECO:0000256" key="1">
    <source>
        <dbReference type="ARBA" id="ARBA00022679"/>
    </source>
</evidence>
<dbReference type="SMART" id="SM00647">
    <property type="entry name" value="IBR"/>
    <property type="match status" value="1"/>
</dbReference>
<evidence type="ECO:0000256" key="3">
    <source>
        <dbReference type="ARBA" id="ARBA00022737"/>
    </source>
</evidence>
<keyword evidence="12" id="KW-1185">Reference proteome</keyword>
<dbReference type="InterPro" id="IPR001841">
    <property type="entry name" value="Znf_RING"/>
</dbReference>
<feature type="compositionally biased region" description="Polar residues" evidence="8">
    <location>
        <begin position="63"/>
        <end position="79"/>
    </location>
</feature>
<dbReference type="SUPFAM" id="SSF57850">
    <property type="entry name" value="RING/U-box"/>
    <property type="match status" value="2"/>
</dbReference>
<dbReference type="RefSeq" id="XP_024667552.1">
    <property type="nucleotide sequence ID" value="XM_024818217.1"/>
</dbReference>
<dbReference type="InterPro" id="IPR013083">
    <property type="entry name" value="Znf_RING/FYVE/PHD"/>
</dbReference>
<sequence>MNFIFVQRRRKRRQACHTAAMSPTSSPVSPLEAQALYRFETVALPSSKPRGAQDHDHHRKHTSTSSADTDCSVPTTNTDDSVRIEDALSPLEPTITWFDQTPSHWSDAATASTVLSLLHKEPLRSPPPSLPESDTNTKYQLHYTCSICFESRAEACYPRSPIASGCDHASIPHTYVCTSCLRRSLDLQLSSTSGGLLTCPLCHAHLSDDEMQRWASTTTFQEYSRLRTWQILEEDAEFVTCIRRDCGYGQFHAGGLEDPIVVCGSCGTRTCYIHRGTAWHEGLSCAEYEELVKSPVDDYDTRNFYWTAGP</sequence>
<keyword evidence="5" id="KW-0833">Ubl conjugation pathway</keyword>
<evidence type="ECO:0000256" key="8">
    <source>
        <dbReference type="SAM" id="MobiDB-lite"/>
    </source>
</evidence>
<feature type="domain" description="RING-type" evidence="10">
    <location>
        <begin position="141"/>
        <end position="310"/>
    </location>
</feature>
<evidence type="ECO:0000259" key="10">
    <source>
        <dbReference type="PROSITE" id="PS51873"/>
    </source>
</evidence>
<dbReference type="InterPro" id="IPR002867">
    <property type="entry name" value="IBR_dom"/>
</dbReference>
<dbReference type="GeneID" id="36525377"/>
<keyword evidence="3" id="KW-0677">Repeat</keyword>
<evidence type="ECO:0000256" key="4">
    <source>
        <dbReference type="ARBA" id="ARBA00022771"/>
    </source>
</evidence>
<name>A0A2I2EYV1_ASPCN</name>
<evidence type="ECO:0000259" key="9">
    <source>
        <dbReference type="PROSITE" id="PS50089"/>
    </source>
</evidence>
<dbReference type="GO" id="GO:0016740">
    <property type="term" value="F:transferase activity"/>
    <property type="evidence" value="ECO:0007669"/>
    <property type="project" value="UniProtKB-KW"/>
</dbReference>
<evidence type="ECO:0000313" key="12">
    <source>
        <dbReference type="Proteomes" id="UP000234585"/>
    </source>
</evidence>
<dbReference type="CDD" id="cd20335">
    <property type="entry name" value="BRcat_RBR"/>
    <property type="match status" value="1"/>
</dbReference>
<keyword evidence="4 7" id="KW-0863">Zinc-finger</keyword>
<evidence type="ECO:0000313" key="11">
    <source>
        <dbReference type="EMBL" id="PLB33540.1"/>
    </source>
</evidence>
<dbReference type="Pfam" id="PF01485">
    <property type="entry name" value="IBR"/>
    <property type="match status" value="1"/>
</dbReference>
<dbReference type="STRING" id="41067.A0A2I2EYV1"/>
<feature type="domain" description="RING-type" evidence="9">
    <location>
        <begin position="145"/>
        <end position="203"/>
    </location>
</feature>
<evidence type="ECO:0008006" key="13">
    <source>
        <dbReference type="Google" id="ProtNLM"/>
    </source>
</evidence>
<accession>A0A2I2EYV1</accession>
<protein>
    <recommendedName>
        <fullName evidence="13">RING-type domain-containing protein</fullName>
    </recommendedName>
</protein>
<evidence type="ECO:0000256" key="2">
    <source>
        <dbReference type="ARBA" id="ARBA00022723"/>
    </source>
</evidence>
<evidence type="ECO:0000256" key="5">
    <source>
        <dbReference type="ARBA" id="ARBA00022786"/>
    </source>
</evidence>
<reference evidence="11 12" key="1">
    <citation type="submission" date="2017-12" db="EMBL/GenBank/DDBJ databases">
        <authorList>
            <consortium name="DOE Joint Genome Institute"/>
            <person name="Haridas S."/>
            <person name="Kjaerbolling I."/>
            <person name="Vesth T.C."/>
            <person name="Frisvad J.C."/>
            <person name="Nybo J.L."/>
            <person name="Theobald S."/>
            <person name="Kuo A."/>
            <person name="Bowyer P."/>
            <person name="Matsuda Y."/>
            <person name="Mondo S."/>
            <person name="Lyhne E.K."/>
            <person name="Kogle M.E."/>
            <person name="Clum A."/>
            <person name="Lipzen A."/>
            <person name="Salamov A."/>
            <person name="Ngan C.Y."/>
            <person name="Daum C."/>
            <person name="Chiniquy J."/>
            <person name="Barry K."/>
            <person name="LaButti K."/>
            <person name="Simmons B.A."/>
            <person name="Magnuson J.K."/>
            <person name="Mortensen U.H."/>
            <person name="Larsen T.O."/>
            <person name="Grigoriev I.V."/>
            <person name="Baker S.E."/>
            <person name="Andersen M.R."/>
            <person name="Nordberg H.P."/>
            <person name="Cantor M.N."/>
            <person name="Hua S.X."/>
        </authorList>
    </citation>
    <scope>NUCLEOTIDE SEQUENCE [LARGE SCALE GENOMIC DNA]</scope>
    <source>
        <strain evidence="11 12">CBS 102.13</strain>
    </source>
</reference>
<evidence type="ECO:0000256" key="7">
    <source>
        <dbReference type="PROSITE-ProRule" id="PRU00175"/>
    </source>
</evidence>
<feature type="region of interest" description="Disordered" evidence="8">
    <location>
        <begin position="46"/>
        <end position="79"/>
    </location>
</feature>
<dbReference type="OrthoDB" id="1431934at2759"/>
<dbReference type="AlphaFoldDB" id="A0A2I2EYV1"/>
<dbReference type="EMBL" id="KZ559203">
    <property type="protein sequence ID" value="PLB33540.1"/>
    <property type="molecule type" value="Genomic_DNA"/>
</dbReference>
<dbReference type="PROSITE" id="PS50089">
    <property type="entry name" value="ZF_RING_2"/>
    <property type="match status" value="1"/>
</dbReference>
<keyword evidence="6" id="KW-0862">Zinc</keyword>
<evidence type="ECO:0000256" key="6">
    <source>
        <dbReference type="ARBA" id="ARBA00022833"/>
    </source>
</evidence>